<accession>A0A9Q5HY99</accession>
<dbReference type="AlphaFoldDB" id="A0A9Q5HY99"/>
<name>A0A9Q5HY99_SANBA</name>
<comment type="similarity">
    <text evidence="1">Belongs to the AVL9 family.</text>
</comment>
<dbReference type="Proteomes" id="UP000757232">
    <property type="component" value="Unassembled WGS sequence"/>
</dbReference>
<dbReference type="EMBL" id="LNZH02000182">
    <property type="protein sequence ID" value="OCB88240.1"/>
    <property type="molecule type" value="Genomic_DNA"/>
</dbReference>
<feature type="compositionally biased region" description="Low complexity" evidence="2">
    <location>
        <begin position="767"/>
        <end position="782"/>
    </location>
</feature>
<feature type="compositionally biased region" description="Polar residues" evidence="2">
    <location>
        <begin position="815"/>
        <end position="833"/>
    </location>
</feature>
<evidence type="ECO:0000256" key="2">
    <source>
        <dbReference type="SAM" id="MobiDB-lite"/>
    </source>
</evidence>
<dbReference type="Pfam" id="PF09794">
    <property type="entry name" value="Avl9"/>
    <property type="match status" value="1"/>
</dbReference>
<evidence type="ECO:0000259" key="3">
    <source>
        <dbReference type="PROSITE" id="PS50211"/>
    </source>
</evidence>
<feature type="compositionally biased region" description="Basic and acidic residues" evidence="2">
    <location>
        <begin position="70"/>
        <end position="79"/>
    </location>
</feature>
<feature type="compositionally biased region" description="Low complexity" evidence="2">
    <location>
        <begin position="113"/>
        <end position="122"/>
    </location>
</feature>
<feature type="region of interest" description="Disordered" evidence="2">
    <location>
        <begin position="767"/>
        <end position="894"/>
    </location>
</feature>
<protein>
    <recommendedName>
        <fullName evidence="3">UDENN domain-containing protein</fullName>
    </recommendedName>
</protein>
<dbReference type="PANTHER" id="PTHR31017:SF1">
    <property type="entry name" value="LATE SECRETORY PATHWAY PROTEIN AVL9 HOMOLOG"/>
    <property type="match status" value="1"/>
</dbReference>
<reference evidence="4" key="1">
    <citation type="submission" date="2016-06" db="EMBL/GenBank/DDBJ databases">
        <title>Draft Genome sequence of the fungus Inonotus baumii.</title>
        <authorList>
            <person name="Zhu H."/>
            <person name="Lin W."/>
        </authorList>
    </citation>
    <scope>NUCLEOTIDE SEQUENCE</scope>
    <source>
        <strain evidence="4">821</strain>
    </source>
</reference>
<dbReference type="InterPro" id="IPR018307">
    <property type="entry name" value="ABL9/DENND6_dom"/>
</dbReference>
<sequence>MSGLRLSPSPSPRRPDFGRDDSDNELSDQGSQRSISLSSPRDSVHSRRDSRAETTLIAAQPNTPTVADFHVPDSHEKGRPGTVDTVDTESTDMKEQVTTPSSSSLSHDETRRSSQTSLTTSSIKYPPTQAMYETDTASMVSYSSASSRKARPESKLIEPPIGPIVPGVALIDFNHLVGPKIEFSDGALFDDEHLAAILPFLALPDGAHLSSVDYSYFHLVPASPHPATIFGISCNRQIRTSDLLVKDEDVTRSTVQKAVVILASKPVFGAIRDRLGVVTQALFSQRDFRETGILIDFKTSLEMSLRNQLTESALYMGTNLRELVHKFRTRTLLLLKSLILQKRIMFYGHPVETLCTYQYSLISLIPGLLQNLDDCGSPPLASRALTLSPPTSLKTSDRKSLMAYLGLPLDIFGKDAFFQPYLPLQQVDLIKDTQSYLCGSTNTIVTQHKEIDLLINIETNTFEFRDPQLERLVALTPADRKWMDDIVKDVNEGWNDTDPNRSSTMQFKGSDDYIRTKFEEYVSAALASVKYADFLTKSSRSDVVITGADGGDANSFQDFNPQWIAEFRRTNAFEVWNRITDPMIFDIIEARHPCSGKPSVVEDIGLRLQEGLQDLHIQEQLTPAREAISRTFATSSTNFLKAVEGVRGRWAQRSTSSLSSTETGTISSTPIEISRSEADLSKAASSGDATTNSGTKSTRSSTFSTFSQSGTGLRSLSLSKNSPPQQPSSASTVATDAKATIGAWGSSIGSFISQRTARLSAARTDSVSSASSVPGQSSATSPQTEKSLVESSTSTSHNVEGAVHGQGNGSAGDGNDTTTASTPLTSLFSSWSFGKNAPAKPASPQPPPIQNETVKGPIGDGDGPSFQPRNLGEFEPPRSPSVRSNDDVQPGMAL</sequence>
<keyword evidence="5" id="KW-1185">Reference proteome</keyword>
<feature type="compositionally biased region" description="Polar residues" evidence="2">
    <location>
        <begin position="683"/>
        <end position="692"/>
    </location>
</feature>
<gene>
    <name evidence="4" type="ORF">A7U60_g4645</name>
</gene>
<proteinExistence type="inferred from homology"/>
<dbReference type="PROSITE" id="PS50211">
    <property type="entry name" value="DENN"/>
    <property type="match status" value="1"/>
</dbReference>
<feature type="compositionally biased region" description="Low complexity" evidence="2">
    <location>
        <begin position="693"/>
        <end position="712"/>
    </location>
</feature>
<feature type="compositionally biased region" description="Basic and acidic residues" evidence="2">
    <location>
        <begin position="42"/>
        <end position="52"/>
    </location>
</feature>
<feature type="compositionally biased region" description="Polar residues" evidence="2">
    <location>
        <begin position="96"/>
        <end position="105"/>
    </location>
</feature>
<feature type="domain" description="UDENN" evidence="3">
    <location>
        <begin position="166"/>
        <end position="598"/>
    </location>
</feature>
<comment type="caution">
    <text evidence="4">The sequence shown here is derived from an EMBL/GenBank/DDBJ whole genome shotgun (WGS) entry which is preliminary data.</text>
</comment>
<feature type="compositionally biased region" description="Low complexity" evidence="2">
    <location>
        <begin position="654"/>
        <end position="673"/>
    </location>
</feature>
<dbReference type="InterPro" id="IPR051731">
    <property type="entry name" value="DENND11/AVL9_GEFs"/>
</dbReference>
<dbReference type="OrthoDB" id="26278at2759"/>
<organism evidence="4 5">
    <name type="scientific">Sanghuangporus baumii</name>
    <name type="common">Phellinus baumii</name>
    <dbReference type="NCBI Taxonomy" id="108892"/>
    <lineage>
        <taxon>Eukaryota</taxon>
        <taxon>Fungi</taxon>
        <taxon>Dikarya</taxon>
        <taxon>Basidiomycota</taxon>
        <taxon>Agaricomycotina</taxon>
        <taxon>Agaricomycetes</taxon>
        <taxon>Hymenochaetales</taxon>
        <taxon>Hymenochaetaceae</taxon>
        <taxon>Sanghuangporus</taxon>
    </lineage>
</organism>
<evidence type="ECO:0000313" key="4">
    <source>
        <dbReference type="EMBL" id="OCB88240.1"/>
    </source>
</evidence>
<evidence type="ECO:0000256" key="1">
    <source>
        <dbReference type="ARBA" id="ARBA00038178"/>
    </source>
</evidence>
<dbReference type="InterPro" id="IPR037516">
    <property type="entry name" value="Tripartite_DENN"/>
</dbReference>
<feature type="region of interest" description="Disordered" evidence="2">
    <location>
        <begin position="651"/>
        <end position="734"/>
    </location>
</feature>
<dbReference type="PANTHER" id="PTHR31017">
    <property type="entry name" value="LATE SECRETORY PATHWAY PROTEIN AVL9-RELATED"/>
    <property type="match status" value="1"/>
</dbReference>
<evidence type="ECO:0000313" key="5">
    <source>
        <dbReference type="Proteomes" id="UP000757232"/>
    </source>
</evidence>
<feature type="compositionally biased region" description="Polar residues" evidence="2">
    <location>
        <begin position="714"/>
        <end position="734"/>
    </location>
</feature>
<feature type="compositionally biased region" description="Polar residues" evidence="2">
    <location>
        <begin position="27"/>
        <end position="41"/>
    </location>
</feature>
<dbReference type="GO" id="GO:0005737">
    <property type="term" value="C:cytoplasm"/>
    <property type="evidence" value="ECO:0007669"/>
    <property type="project" value="TreeGrafter"/>
</dbReference>
<feature type="region of interest" description="Disordered" evidence="2">
    <location>
        <begin position="1"/>
        <end position="122"/>
    </location>
</feature>
<feature type="compositionally biased region" description="Polar residues" evidence="2">
    <location>
        <begin position="783"/>
        <end position="798"/>
    </location>
</feature>